<evidence type="ECO:0000259" key="7">
    <source>
        <dbReference type="PROSITE" id="PS51383"/>
    </source>
</evidence>
<dbReference type="PANTHER" id="PTHR12592">
    <property type="entry name" value="ATP-DEPENDENT (S)-NAD(P)H-HYDRATE DEHYDRATASE FAMILY MEMBER"/>
    <property type="match status" value="1"/>
</dbReference>
<dbReference type="EMBL" id="LS483426">
    <property type="protein sequence ID" value="SQH25037.1"/>
    <property type="molecule type" value="Genomic_DNA"/>
</dbReference>
<dbReference type="GO" id="GO:0052856">
    <property type="term" value="F:NAD(P)HX epimerase activity"/>
    <property type="evidence" value="ECO:0007669"/>
    <property type="project" value="TreeGrafter"/>
</dbReference>
<comment type="similarity">
    <text evidence="6">Belongs to the NnrD/CARKD family.</text>
</comment>
<dbReference type="SUPFAM" id="SSF53613">
    <property type="entry name" value="Ribokinase-like"/>
    <property type="match status" value="1"/>
</dbReference>
<reference evidence="8 9" key="1">
    <citation type="submission" date="2018-06" db="EMBL/GenBank/DDBJ databases">
        <authorList>
            <consortium name="Pathogen Informatics"/>
            <person name="Doyle S."/>
        </authorList>
    </citation>
    <scope>NUCLEOTIDE SEQUENCE [LARGE SCALE GENOMIC DNA]</scope>
    <source>
        <strain evidence="8 9">NCTC10529</strain>
    </source>
</reference>
<evidence type="ECO:0000313" key="9">
    <source>
        <dbReference type="Proteomes" id="UP000248598"/>
    </source>
</evidence>
<comment type="subunit">
    <text evidence="6">Homotetramer.</text>
</comment>
<feature type="domain" description="YjeF C-terminal" evidence="7">
    <location>
        <begin position="18"/>
        <end position="290"/>
    </location>
</feature>
<dbReference type="Proteomes" id="UP000248598">
    <property type="component" value="Chromosome 1"/>
</dbReference>
<evidence type="ECO:0000256" key="4">
    <source>
        <dbReference type="ARBA" id="ARBA00023027"/>
    </source>
</evidence>
<dbReference type="GO" id="GO:0052855">
    <property type="term" value="F:ADP-dependent NAD(P)H-hydrate dehydratase activity"/>
    <property type="evidence" value="ECO:0007669"/>
    <property type="project" value="UniProtKB-UniRule"/>
</dbReference>
<keyword evidence="1 6" id="KW-0547">Nucleotide-binding</keyword>
<name>A0AAX2J4I8_KINKI</name>
<dbReference type="PROSITE" id="PS51383">
    <property type="entry name" value="YJEF_C_3"/>
    <property type="match status" value="1"/>
</dbReference>
<evidence type="ECO:0000256" key="3">
    <source>
        <dbReference type="ARBA" id="ARBA00022857"/>
    </source>
</evidence>
<feature type="binding site" evidence="6">
    <location>
        <position position="53"/>
    </location>
    <ligand>
        <name>(6S)-NADPHX</name>
        <dbReference type="ChEBI" id="CHEBI:64076"/>
    </ligand>
</feature>
<dbReference type="GeneID" id="93262519"/>
<evidence type="ECO:0000313" key="8">
    <source>
        <dbReference type="EMBL" id="SQH25037.1"/>
    </source>
</evidence>
<dbReference type="InterPro" id="IPR029056">
    <property type="entry name" value="Ribokinase-like"/>
</dbReference>
<feature type="binding site" evidence="6">
    <location>
        <position position="111"/>
    </location>
    <ligand>
        <name>(6S)-NADPHX</name>
        <dbReference type="ChEBI" id="CHEBI:64076"/>
    </ligand>
</feature>
<dbReference type="Gene3D" id="3.40.1190.20">
    <property type="match status" value="1"/>
</dbReference>
<dbReference type="EC" id="4.2.1.136" evidence="6"/>
<keyword evidence="2 6" id="KW-0067">ATP-binding</keyword>
<dbReference type="NCBIfam" id="TIGR00196">
    <property type="entry name" value="yjeF_cterm"/>
    <property type="match status" value="1"/>
</dbReference>
<evidence type="ECO:0000256" key="2">
    <source>
        <dbReference type="ARBA" id="ARBA00022840"/>
    </source>
</evidence>
<evidence type="ECO:0000256" key="1">
    <source>
        <dbReference type="ARBA" id="ARBA00022741"/>
    </source>
</evidence>
<gene>
    <name evidence="8" type="primary">nnr</name>
    <name evidence="6" type="synonym">nnrD</name>
    <name evidence="8" type="ORF">NCTC10529_01232</name>
</gene>
<sequence length="295" mass="31626">MANTTRSNINLAMYQRYAKRHFPSLLMPHLPNTHKGTFGTVGIAGGAVGMAGAPLLAGVAAMFTGCGKTVVAFNQPQLPMPVHAPYPELMLDIAANASKRQDVDVWAVGCGLGRDEAAIQCVQNLWHSDQPRLVLDADALHILADYPDKFCKHKHNDLVLTPHPGEAAHLLNITINQVQDYRPWVARELADRYHCWVVLKGHDTIISSARGLLHTNNTGNAGLATAGSGDVLTGIITSLLAQGLPAEEAIPAGVWLHGAASELLEQSQTGPIGLMAGELAEMVRWLRNRLTIGAV</sequence>
<dbReference type="Pfam" id="PF01256">
    <property type="entry name" value="Carb_kinase"/>
    <property type="match status" value="1"/>
</dbReference>
<dbReference type="RefSeq" id="WP_003785943.1">
    <property type="nucleotide sequence ID" value="NZ_CP091518.1"/>
</dbReference>
<keyword evidence="5 6" id="KW-0456">Lyase</keyword>
<evidence type="ECO:0000256" key="6">
    <source>
        <dbReference type="HAMAP-Rule" id="MF_01965"/>
    </source>
</evidence>
<comment type="cofactor">
    <cofactor evidence="6">
        <name>Mg(2+)</name>
        <dbReference type="ChEBI" id="CHEBI:18420"/>
    </cofactor>
</comment>
<dbReference type="AlphaFoldDB" id="A0AAX2J4I8"/>
<dbReference type="GO" id="GO:0110051">
    <property type="term" value="P:metabolite repair"/>
    <property type="evidence" value="ECO:0007669"/>
    <property type="project" value="TreeGrafter"/>
</dbReference>
<dbReference type="PROSITE" id="PS01050">
    <property type="entry name" value="YJEF_C_2"/>
    <property type="match status" value="1"/>
</dbReference>
<accession>A0AAX2J4I8</accession>
<dbReference type="CDD" id="cd01171">
    <property type="entry name" value="YXKO-related"/>
    <property type="match status" value="1"/>
</dbReference>
<organism evidence="8 9">
    <name type="scientific">Kingella kingae</name>
    <dbReference type="NCBI Taxonomy" id="504"/>
    <lineage>
        <taxon>Bacteria</taxon>
        <taxon>Pseudomonadati</taxon>
        <taxon>Pseudomonadota</taxon>
        <taxon>Betaproteobacteria</taxon>
        <taxon>Neisseriales</taxon>
        <taxon>Neisseriaceae</taxon>
        <taxon>Kingella</taxon>
    </lineage>
</organism>
<feature type="binding site" evidence="6">
    <location>
        <position position="163"/>
    </location>
    <ligand>
        <name>(6S)-NADPHX</name>
        <dbReference type="ChEBI" id="CHEBI:64076"/>
    </ligand>
</feature>
<comment type="function">
    <text evidence="6">Catalyzes the dehydration of the S-form of NAD(P)HX at the expense of ADP, which is converted to AMP. Together with NAD(P)HX epimerase, which catalyzes the epimerization of the S- and R-forms, the enzyme allows the repair of both epimers of NAD(P)HX, a damaged form of NAD(P)H that is a result of enzymatic or heat-dependent hydration.</text>
</comment>
<feature type="binding site" evidence="6">
    <location>
        <begin position="200"/>
        <end position="204"/>
    </location>
    <ligand>
        <name>AMP</name>
        <dbReference type="ChEBI" id="CHEBI:456215"/>
    </ligand>
</feature>
<dbReference type="GO" id="GO:0046496">
    <property type="term" value="P:nicotinamide nucleotide metabolic process"/>
    <property type="evidence" value="ECO:0007669"/>
    <property type="project" value="UniProtKB-UniRule"/>
</dbReference>
<dbReference type="InterPro" id="IPR017953">
    <property type="entry name" value="Carbohydrate_kinase_pred_CS"/>
</dbReference>
<dbReference type="InterPro" id="IPR000631">
    <property type="entry name" value="CARKD"/>
</dbReference>
<protein>
    <recommendedName>
        <fullName evidence="6">ADP-dependent (S)-NAD(P)H-hydrate dehydratase</fullName>
        <ecNumber evidence="6">4.2.1.136</ecNumber>
    </recommendedName>
    <alternativeName>
        <fullName evidence="6">ADP-dependent NAD(P)HX dehydratase</fullName>
    </alternativeName>
</protein>
<dbReference type="GO" id="GO:0005524">
    <property type="term" value="F:ATP binding"/>
    <property type="evidence" value="ECO:0007669"/>
    <property type="project" value="UniProtKB-KW"/>
</dbReference>
<dbReference type="HAMAP" id="MF_01965">
    <property type="entry name" value="NADHX_dehydratase"/>
    <property type="match status" value="1"/>
</dbReference>
<proteinExistence type="inferred from homology"/>
<evidence type="ECO:0000256" key="5">
    <source>
        <dbReference type="ARBA" id="ARBA00023239"/>
    </source>
</evidence>
<comment type="catalytic activity">
    <reaction evidence="6">
        <text>(6S)-NADHX + ADP = AMP + phosphate + NADH + H(+)</text>
        <dbReference type="Rhea" id="RHEA:32223"/>
        <dbReference type="ChEBI" id="CHEBI:15378"/>
        <dbReference type="ChEBI" id="CHEBI:43474"/>
        <dbReference type="ChEBI" id="CHEBI:57945"/>
        <dbReference type="ChEBI" id="CHEBI:64074"/>
        <dbReference type="ChEBI" id="CHEBI:456215"/>
        <dbReference type="ChEBI" id="CHEBI:456216"/>
        <dbReference type="EC" id="4.2.1.136"/>
    </reaction>
</comment>
<comment type="catalytic activity">
    <reaction evidence="6">
        <text>(6S)-NADPHX + ADP = AMP + phosphate + NADPH + H(+)</text>
        <dbReference type="Rhea" id="RHEA:32235"/>
        <dbReference type="ChEBI" id="CHEBI:15378"/>
        <dbReference type="ChEBI" id="CHEBI:43474"/>
        <dbReference type="ChEBI" id="CHEBI:57783"/>
        <dbReference type="ChEBI" id="CHEBI:64076"/>
        <dbReference type="ChEBI" id="CHEBI:456215"/>
        <dbReference type="ChEBI" id="CHEBI:456216"/>
        <dbReference type="EC" id="4.2.1.136"/>
    </reaction>
</comment>
<dbReference type="KEGG" id="kki:KKKWG1_1188"/>
<keyword evidence="3 6" id="KW-0521">NADP</keyword>
<dbReference type="PANTHER" id="PTHR12592:SF0">
    <property type="entry name" value="ATP-DEPENDENT (S)-NAD(P)H-HYDRATE DEHYDRATASE"/>
    <property type="match status" value="1"/>
</dbReference>
<keyword evidence="4 6" id="KW-0520">NAD</keyword>
<feature type="binding site" evidence="6">
    <location>
        <position position="229"/>
    </location>
    <ligand>
        <name>AMP</name>
        <dbReference type="ChEBI" id="CHEBI:456215"/>
    </ligand>
</feature>
<feature type="binding site" evidence="6">
    <location>
        <position position="230"/>
    </location>
    <ligand>
        <name>(6S)-NADPHX</name>
        <dbReference type="ChEBI" id="CHEBI:64076"/>
    </ligand>
</feature>